<dbReference type="CDD" id="cd03136">
    <property type="entry name" value="GATase1_AraC_ArgR_like"/>
    <property type="match status" value="1"/>
</dbReference>
<evidence type="ECO:0000256" key="1">
    <source>
        <dbReference type="ARBA" id="ARBA00023015"/>
    </source>
</evidence>
<dbReference type="PRINTS" id="PR00032">
    <property type="entry name" value="HTHARAC"/>
</dbReference>
<dbReference type="PANTHER" id="PTHR43130">
    <property type="entry name" value="ARAC-FAMILY TRANSCRIPTIONAL REGULATOR"/>
    <property type="match status" value="1"/>
</dbReference>
<keyword evidence="1" id="KW-0805">Transcription regulation</keyword>
<dbReference type="Pfam" id="PF12833">
    <property type="entry name" value="HTH_18"/>
    <property type="match status" value="1"/>
</dbReference>
<protein>
    <submittedName>
        <fullName evidence="5">GlxA family transcriptional regulator</fullName>
    </submittedName>
</protein>
<dbReference type="SUPFAM" id="SSF46689">
    <property type="entry name" value="Homeodomain-like"/>
    <property type="match status" value="2"/>
</dbReference>
<dbReference type="PROSITE" id="PS01124">
    <property type="entry name" value="HTH_ARAC_FAMILY_2"/>
    <property type="match status" value="1"/>
</dbReference>
<dbReference type="InterPro" id="IPR029062">
    <property type="entry name" value="Class_I_gatase-like"/>
</dbReference>
<dbReference type="InterPro" id="IPR009057">
    <property type="entry name" value="Homeodomain-like_sf"/>
</dbReference>
<dbReference type="PANTHER" id="PTHR43130:SF3">
    <property type="entry name" value="HTH-TYPE TRANSCRIPTIONAL REGULATOR RV1931C"/>
    <property type="match status" value="1"/>
</dbReference>
<evidence type="ECO:0000259" key="4">
    <source>
        <dbReference type="PROSITE" id="PS01124"/>
    </source>
</evidence>
<name>A0ABY6DD90_9RHOB</name>
<dbReference type="RefSeq" id="WP_263048305.1">
    <property type="nucleotide sequence ID" value="NZ_CP106738.1"/>
</dbReference>
<feature type="domain" description="HTH araC/xylS-type" evidence="4">
    <location>
        <begin position="221"/>
        <end position="319"/>
    </location>
</feature>
<keyword evidence="6" id="KW-1185">Reference proteome</keyword>
<dbReference type="InterPro" id="IPR052158">
    <property type="entry name" value="INH-QAR"/>
</dbReference>
<organism evidence="5 6">
    <name type="scientific">Roseovarius pelagicus</name>
    <dbReference type="NCBI Taxonomy" id="2980108"/>
    <lineage>
        <taxon>Bacteria</taxon>
        <taxon>Pseudomonadati</taxon>
        <taxon>Pseudomonadota</taxon>
        <taxon>Alphaproteobacteria</taxon>
        <taxon>Rhodobacterales</taxon>
        <taxon>Roseobacteraceae</taxon>
        <taxon>Roseovarius</taxon>
    </lineage>
</organism>
<dbReference type="Proteomes" id="UP001064087">
    <property type="component" value="Chromosome"/>
</dbReference>
<reference evidence="5" key="1">
    <citation type="submission" date="2022-10" db="EMBL/GenBank/DDBJ databases">
        <title>Roseovarius pelagicus sp. nov., isolated from Arctic seawater.</title>
        <authorList>
            <person name="Hong Y.W."/>
            <person name="Hwang C.Y."/>
        </authorList>
    </citation>
    <scope>NUCLEOTIDE SEQUENCE</scope>
    <source>
        <strain evidence="5">HL-MP18</strain>
    </source>
</reference>
<dbReference type="InterPro" id="IPR020449">
    <property type="entry name" value="Tscrpt_reg_AraC-type_HTH"/>
</dbReference>
<sequence>MTDTVPRTEARMRCVVIPRFNMLTLTSMLEPLRLANALAPTPLYRSSFHSVDGDYITSVDGFGIACEPVPERLNRTETVLLFGGPGSMHYHNPRLFSWLRLQMRLGARLCAVDLAPYIAARAGLLNGHRATLHWTSLPGFQEQFPDIQVVEQLYVDDAPVLTAAGGTAGIDLMLHLISQTHGTALVGDVSDRMIHHPVRPSSTGQRITLGRSAGRLPEPVRAAVDLIEAHIAVPLSVPEIATRIGLSPRQLLREFSTATGCSVVQFALLMRLQHARVLLMSTGMGIRDVATATGFNSLSHFANAFRKCFGRRPSDYRPAQTGNEPEPHWPGPLHAFLETNEVRRRIDQQIAGARGH</sequence>
<keyword evidence="3" id="KW-0804">Transcription</keyword>
<keyword evidence="2" id="KW-0238">DNA-binding</keyword>
<dbReference type="SMART" id="SM00342">
    <property type="entry name" value="HTH_ARAC"/>
    <property type="match status" value="1"/>
</dbReference>
<dbReference type="SUPFAM" id="SSF52317">
    <property type="entry name" value="Class I glutamine amidotransferase-like"/>
    <property type="match status" value="1"/>
</dbReference>
<dbReference type="InterPro" id="IPR002818">
    <property type="entry name" value="DJ-1/PfpI"/>
</dbReference>
<dbReference type="EMBL" id="CP106738">
    <property type="protein sequence ID" value="UXX83829.1"/>
    <property type="molecule type" value="Genomic_DNA"/>
</dbReference>
<evidence type="ECO:0000313" key="5">
    <source>
        <dbReference type="EMBL" id="UXX83829.1"/>
    </source>
</evidence>
<dbReference type="Pfam" id="PF01965">
    <property type="entry name" value="DJ-1_PfpI"/>
    <property type="match status" value="1"/>
</dbReference>
<evidence type="ECO:0000256" key="2">
    <source>
        <dbReference type="ARBA" id="ARBA00023125"/>
    </source>
</evidence>
<evidence type="ECO:0000313" key="6">
    <source>
        <dbReference type="Proteomes" id="UP001064087"/>
    </source>
</evidence>
<dbReference type="InterPro" id="IPR018060">
    <property type="entry name" value="HTH_AraC"/>
</dbReference>
<gene>
    <name evidence="5" type="ORF">N7U68_03990</name>
</gene>
<dbReference type="Gene3D" id="1.10.10.60">
    <property type="entry name" value="Homeodomain-like"/>
    <property type="match status" value="1"/>
</dbReference>
<proteinExistence type="predicted"/>
<dbReference type="Gene3D" id="3.40.50.880">
    <property type="match status" value="1"/>
</dbReference>
<accession>A0ABY6DD90</accession>
<evidence type="ECO:0000256" key="3">
    <source>
        <dbReference type="ARBA" id="ARBA00023163"/>
    </source>
</evidence>